<keyword evidence="3" id="KW-1185">Reference proteome</keyword>
<reference evidence="2 3" key="1">
    <citation type="submission" date="2018-11" db="EMBL/GenBank/DDBJ databases">
        <title>Whole genome sequence of Streptomyces paromomycinus NBRC 15454(T).</title>
        <authorList>
            <person name="Komaki H."/>
            <person name="Tamura T."/>
        </authorList>
    </citation>
    <scope>NUCLEOTIDE SEQUENCE [LARGE SCALE GENOMIC DNA]</scope>
    <source>
        <strain evidence="2 3">NBRC 15454</strain>
    </source>
</reference>
<feature type="compositionally biased region" description="Basic and acidic residues" evidence="1">
    <location>
        <begin position="1"/>
        <end position="14"/>
    </location>
</feature>
<evidence type="ECO:0000313" key="3">
    <source>
        <dbReference type="Proteomes" id="UP000286746"/>
    </source>
</evidence>
<feature type="compositionally biased region" description="Gly residues" evidence="1">
    <location>
        <begin position="21"/>
        <end position="36"/>
    </location>
</feature>
<accession>A0A401W3S6</accession>
<dbReference type="RefSeq" id="WP_170251748.1">
    <property type="nucleotide sequence ID" value="NZ_BHZD01000001.1"/>
</dbReference>
<evidence type="ECO:0000313" key="2">
    <source>
        <dbReference type="EMBL" id="GCD43983.1"/>
    </source>
</evidence>
<dbReference type="AlphaFoldDB" id="A0A401W3S6"/>
<dbReference type="EMBL" id="BHZD01000001">
    <property type="protein sequence ID" value="GCD43983.1"/>
    <property type="molecule type" value="Genomic_DNA"/>
</dbReference>
<protein>
    <submittedName>
        <fullName evidence="2">Uncharacterized protein</fullName>
    </submittedName>
</protein>
<feature type="region of interest" description="Disordered" evidence="1">
    <location>
        <begin position="1"/>
        <end position="52"/>
    </location>
</feature>
<comment type="caution">
    <text evidence="2">The sequence shown here is derived from an EMBL/GenBank/DDBJ whole genome shotgun (WGS) entry which is preliminary data.</text>
</comment>
<sequence length="52" mass="4917">MEKAPTKRGGRADATDVVVAGAGGGPPGRQGIGAGVGCDVTGERGPDVPQSG</sequence>
<dbReference type="Proteomes" id="UP000286746">
    <property type="component" value="Unassembled WGS sequence"/>
</dbReference>
<organism evidence="2 3">
    <name type="scientific">Streptomyces paromomycinus</name>
    <name type="common">Streptomyces rimosus subsp. paromomycinus</name>
    <dbReference type="NCBI Taxonomy" id="92743"/>
    <lineage>
        <taxon>Bacteria</taxon>
        <taxon>Bacillati</taxon>
        <taxon>Actinomycetota</taxon>
        <taxon>Actinomycetes</taxon>
        <taxon>Kitasatosporales</taxon>
        <taxon>Streptomycetaceae</taxon>
        <taxon>Streptomyces</taxon>
    </lineage>
</organism>
<proteinExistence type="predicted"/>
<evidence type="ECO:0000256" key="1">
    <source>
        <dbReference type="SAM" id="MobiDB-lite"/>
    </source>
</evidence>
<gene>
    <name evidence="2" type="ORF">GKJPGBOP_03669</name>
</gene>
<name>A0A401W3S6_STREY</name>